<keyword evidence="3" id="KW-1185">Reference proteome</keyword>
<dbReference type="EMBL" id="JAIQCJ010002358">
    <property type="protein sequence ID" value="KAJ8776724.1"/>
    <property type="molecule type" value="Genomic_DNA"/>
</dbReference>
<sequence length="153" mass="15548">MLAAGAENTGLTSARKGSCPAGLSKGRAVAEEGGGGSEVVRATVLPCTPHPPCATLPLPNPRTPAPARLLPGLDQHRGATRAIASARPFLGPLCLLLWETPGIQDPELQEPLCVGASQSRSTSRTSGSQPCHPGGQMLWPGDQAGPGPRNPPG</sequence>
<accession>A0AB34GB78</accession>
<reference evidence="2 3" key="1">
    <citation type="submission" date="2022-11" db="EMBL/GenBank/DDBJ databases">
        <title>Whole genome sequence of Eschrichtius robustus ER-17-0199.</title>
        <authorList>
            <person name="Bruniche-Olsen A."/>
            <person name="Black A.N."/>
            <person name="Fields C.J."/>
            <person name="Walden K."/>
            <person name="Dewoody J.A."/>
        </authorList>
    </citation>
    <scope>NUCLEOTIDE SEQUENCE [LARGE SCALE GENOMIC DNA]</scope>
    <source>
        <strain evidence="2">ER-17-0199</strain>
        <tissue evidence="2">Blubber</tissue>
    </source>
</reference>
<feature type="region of interest" description="Disordered" evidence="1">
    <location>
        <begin position="1"/>
        <end position="34"/>
    </location>
</feature>
<evidence type="ECO:0000256" key="1">
    <source>
        <dbReference type="SAM" id="MobiDB-lite"/>
    </source>
</evidence>
<gene>
    <name evidence="2" type="ORF">J1605_015313</name>
</gene>
<dbReference type="Proteomes" id="UP001159641">
    <property type="component" value="Unassembled WGS sequence"/>
</dbReference>
<dbReference type="AlphaFoldDB" id="A0AB34GB78"/>
<protein>
    <submittedName>
        <fullName evidence="2">Uncharacterized protein</fullName>
    </submittedName>
</protein>
<feature type="region of interest" description="Disordered" evidence="1">
    <location>
        <begin position="114"/>
        <end position="153"/>
    </location>
</feature>
<feature type="compositionally biased region" description="Low complexity" evidence="1">
    <location>
        <begin position="115"/>
        <end position="129"/>
    </location>
</feature>
<evidence type="ECO:0000313" key="2">
    <source>
        <dbReference type="EMBL" id="KAJ8776724.1"/>
    </source>
</evidence>
<name>A0AB34GB78_ESCRO</name>
<evidence type="ECO:0000313" key="3">
    <source>
        <dbReference type="Proteomes" id="UP001159641"/>
    </source>
</evidence>
<proteinExistence type="predicted"/>
<organism evidence="2 3">
    <name type="scientific">Eschrichtius robustus</name>
    <name type="common">California gray whale</name>
    <name type="synonym">Eschrichtius gibbosus</name>
    <dbReference type="NCBI Taxonomy" id="9764"/>
    <lineage>
        <taxon>Eukaryota</taxon>
        <taxon>Metazoa</taxon>
        <taxon>Chordata</taxon>
        <taxon>Craniata</taxon>
        <taxon>Vertebrata</taxon>
        <taxon>Euteleostomi</taxon>
        <taxon>Mammalia</taxon>
        <taxon>Eutheria</taxon>
        <taxon>Laurasiatheria</taxon>
        <taxon>Artiodactyla</taxon>
        <taxon>Whippomorpha</taxon>
        <taxon>Cetacea</taxon>
        <taxon>Mysticeti</taxon>
        <taxon>Eschrichtiidae</taxon>
        <taxon>Eschrichtius</taxon>
    </lineage>
</organism>
<comment type="caution">
    <text evidence="2">The sequence shown here is derived from an EMBL/GenBank/DDBJ whole genome shotgun (WGS) entry which is preliminary data.</text>
</comment>